<feature type="disulfide bond" description="Essential for enzymatic activity" evidence="8">
    <location>
        <begin position="192"/>
        <end position="229"/>
    </location>
</feature>
<evidence type="ECO:0000313" key="11">
    <source>
        <dbReference type="EMBL" id="BAD73859.1"/>
    </source>
</evidence>
<dbReference type="EMBL" id="AB126700">
    <property type="protein sequence ID" value="BAD73859.1"/>
    <property type="molecule type" value="mRNA"/>
</dbReference>
<evidence type="ECO:0000256" key="1">
    <source>
        <dbReference type="ARBA" id="ARBA00007359"/>
    </source>
</evidence>
<evidence type="ECO:0000256" key="9">
    <source>
        <dbReference type="SAM" id="SignalP"/>
    </source>
</evidence>
<dbReference type="AlphaFoldDB" id="Q5R2I2"/>
<dbReference type="CDD" id="cd10282">
    <property type="entry name" value="DNase1"/>
    <property type="match status" value="1"/>
</dbReference>
<evidence type="ECO:0000256" key="6">
    <source>
        <dbReference type="PIRNR" id="PIRNR000988"/>
    </source>
</evidence>
<dbReference type="Pfam" id="PF03372">
    <property type="entry name" value="Exo_endo_phos"/>
    <property type="match status" value="1"/>
</dbReference>
<evidence type="ECO:0000256" key="7">
    <source>
        <dbReference type="PIRSR" id="PIRSR000988-1"/>
    </source>
</evidence>
<dbReference type="PANTHER" id="PTHR11371:SF29">
    <property type="entry name" value="DEOXYRIBONUCLEASE-1-LIKE 2"/>
    <property type="match status" value="1"/>
</dbReference>
<dbReference type="GO" id="GO:0003677">
    <property type="term" value="F:DNA binding"/>
    <property type="evidence" value="ECO:0007669"/>
    <property type="project" value="TreeGrafter"/>
</dbReference>
<feature type="domain" description="Endonuclease/exonuclease/phosphatase" evidence="10">
    <location>
        <begin position="25"/>
        <end position="242"/>
    </location>
</feature>
<feature type="active site" evidence="7">
    <location>
        <position position="153"/>
    </location>
</feature>
<dbReference type="InterPro" id="IPR005135">
    <property type="entry name" value="Endo/exonuclease/phosphatase"/>
</dbReference>
<accession>Q5R2I2</accession>
<feature type="signal peptide" evidence="9">
    <location>
        <begin position="1"/>
        <end position="19"/>
    </location>
</feature>
<dbReference type="PANTHER" id="PTHR11371">
    <property type="entry name" value="DEOXYRIBONUCLEASE"/>
    <property type="match status" value="1"/>
</dbReference>
<dbReference type="GO" id="GO:0004530">
    <property type="term" value="F:deoxyribonuclease I activity"/>
    <property type="evidence" value="ECO:0007669"/>
    <property type="project" value="TreeGrafter"/>
</dbReference>
<sequence length="282" mass="31604">MRQLITVLTLACVLSTVHSIQICAFNIKSFGDSKMSNATIANIIVNIVQRYDIILIQEVRDENLSAVKALMNKLNSPSAHIYSYIASDPLGRSSYKERYLFIYRNTMVSVTNSYLYDDGSEDSGHDIFSREPFLVKFSSPYSAVHDFVIMPQHTSPSLAIKEIDALYDVFFDARRKLGTDNMLIMGDLNAACSYVKPADWADIRLRKDSQFQWLIPDSADTTTNIATKCAYDRIIAVGSEMKNAVIDGSTAIYNFGKVFNLNNEMTLAVSDHYPVEVSLRAA</sequence>
<dbReference type="GO" id="GO:0006308">
    <property type="term" value="P:DNA catabolic process"/>
    <property type="evidence" value="ECO:0007669"/>
    <property type="project" value="InterPro"/>
</dbReference>
<feature type="chain" id="PRO_5004262307" description="Deoxyribonuclease" evidence="9">
    <location>
        <begin position="20"/>
        <end position="282"/>
    </location>
</feature>
<evidence type="ECO:0000256" key="8">
    <source>
        <dbReference type="PIRSR" id="PIRSR000988-2"/>
    </source>
</evidence>
<name>Q5R2I2_9CHON</name>
<dbReference type="PROSITE" id="PS00919">
    <property type="entry name" value="DNASE_I_1"/>
    <property type="match status" value="1"/>
</dbReference>
<comment type="similarity">
    <text evidence="1 6">Belongs to the DNase I family.</text>
</comment>
<evidence type="ECO:0000259" key="10">
    <source>
        <dbReference type="Pfam" id="PF03372"/>
    </source>
</evidence>
<keyword evidence="4 6" id="KW-0378">Hydrolase</keyword>
<evidence type="ECO:0000256" key="4">
    <source>
        <dbReference type="ARBA" id="ARBA00022801"/>
    </source>
</evidence>
<dbReference type="InterPro" id="IPR016202">
    <property type="entry name" value="DNase_I"/>
</dbReference>
<dbReference type="InterPro" id="IPR018057">
    <property type="entry name" value="Deoxyribonuclease-1_AS"/>
</dbReference>
<keyword evidence="2 6" id="KW-0540">Nuclease</keyword>
<reference evidence="11" key="1">
    <citation type="journal article" date="2004" name="Eur. J. Biochem.">
        <title>Molecular evolution of shark and other vertebrate DNases I.</title>
        <authorList>
            <person name="Yasuda T."/>
            <person name="Iida R."/>
            <person name="Ueki M."/>
            <person name="Kominato Y."/>
            <person name="Nakajima T."/>
            <person name="Takeshita H."/>
            <person name="Kobayashi T."/>
            <person name="Kishi K."/>
        </authorList>
    </citation>
    <scope>NUCLEOTIDE SEQUENCE</scope>
    <source>
        <tissue evidence="11">Pancreas</tissue>
    </source>
</reference>
<protein>
    <recommendedName>
        <fullName evidence="6">Deoxyribonuclease</fullName>
    </recommendedName>
</protein>
<dbReference type="InterPro" id="IPR036691">
    <property type="entry name" value="Endo/exonu/phosph_ase_sf"/>
</dbReference>
<keyword evidence="3 6" id="KW-0255">Endonuclease</keyword>
<evidence type="ECO:0000256" key="3">
    <source>
        <dbReference type="ARBA" id="ARBA00022759"/>
    </source>
</evidence>
<keyword evidence="9" id="KW-0732">Signal</keyword>
<keyword evidence="5 8" id="KW-1015">Disulfide bond</keyword>
<dbReference type="BRENDA" id="3.1.21.1">
    <property type="organism ID" value="8230"/>
</dbReference>
<proteinExistence type="evidence at transcript level"/>
<dbReference type="SUPFAM" id="SSF56219">
    <property type="entry name" value="DNase I-like"/>
    <property type="match status" value="1"/>
</dbReference>
<dbReference type="GO" id="GO:0005634">
    <property type="term" value="C:nucleus"/>
    <property type="evidence" value="ECO:0007669"/>
    <property type="project" value="TreeGrafter"/>
</dbReference>
<dbReference type="SMART" id="SM00476">
    <property type="entry name" value="DNaseIc"/>
    <property type="match status" value="1"/>
</dbReference>
<dbReference type="PIRSF" id="PIRSF000988">
    <property type="entry name" value="DNase_I_euk"/>
    <property type="match status" value="1"/>
</dbReference>
<organism evidence="11">
    <name type="scientific">Heterodontus japonicus</name>
    <name type="common">Japanese bullhead shark</name>
    <dbReference type="NCBI Taxonomy" id="95544"/>
    <lineage>
        <taxon>Eukaryota</taxon>
        <taxon>Metazoa</taxon>
        <taxon>Chordata</taxon>
        <taxon>Craniata</taxon>
        <taxon>Vertebrata</taxon>
        <taxon>Chondrichthyes</taxon>
        <taxon>Elasmobranchii</taxon>
        <taxon>Galeomorphii</taxon>
        <taxon>Heterodontoidea</taxon>
        <taxon>Heterodontiformes</taxon>
        <taxon>Heterodontidae</taxon>
        <taxon>Heterodontus</taxon>
    </lineage>
</organism>
<dbReference type="Gene3D" id="3.60.10.10">
    <property type="entry name" value="Endonuclease/exonuclease/phosphatase"/>
    <property type="match status" value="1"/>
</dbReference>
<evidence type="ECO:0000256" key="2">
    <source>
        <dbReference type="ARBA" id="ARBA00022722"/>
    </source>
</evidence>
<feature type="active site" evidence="7">
    <location>
        <position position="97"/>
    </location>
</feature>
<gene>
    <name evidence="11" type="primary">DNASE1</name>
</gene>
<evidence type="ECO:0000256" key="5">
    <source>
        <dbReference type="ARBA" id="ARBA00023157"/>
    </source>
</evidence>
<dbReference type="PRINTS" id="PR00130">
    <property type="entry name" value="DNASEI"/>
</dbReference>